<evidence type="ECO:0000313" key="2">
    <source>
        <dbReference type="Proteomes" id="UP000533598"/>
    </source>
</evidence>
<dbReference type="Proteomes" id="UP000533598">
    <property type="component" value="Unassembled WGS sequence"/>
</dbReference>
<sequence length="78" mass="8574">MHRSWFRTKLAEKKDEVTTKVKSNVTARAKALIPQKLTETGPRDNCMVCGKKLKPHSVANGDGRVCSPGCAHAWVKGL</sequence>
<keyword evidence="2" id="KW-1185">Reference proteome</keyword>
<dbReference type="RefSeq" id="WP_185009849.1">
    <property type="nucleotide sequence ID" value="NZ_BAAAUI010000072.1"/>
</dbReference>
<gene>
    <name evidence="1" type="ORF">HNR67_008614</name>
</gene>
<evidence type="ECO:0000313" key="1">
    <source>
        <dbReference type="EMBL" id="MBB4682496.1"/>
    </source>
</evidence>
<proteinExistence type="predicted"/>
<dbReference type="AlphaFoldDB" id="A0A7W7CJT9"/>
<protein>
    <submittedName>
        <fullName evidence="1">Uncharacterized protein</fullName>
    </submittedName>
</protein>
<comment type="caution">
    <text evidence="1">The sequence shown here is derived from an EMBL/GenBank/DDBJ whole genome shotgun (WGS) entry which is preliminary data.</text>
</comment>
<organism evidence="1 2">
    <name type="scientific">Crossiella cryophila</name>
    <dbReference type="NCBI Taxonomy" id="43355"/>
    <lineage>
        <taxon>Bacteria</taxon>
        <taxon>Bacillati</taxon>
        <taxon>Actinomycetota</taxon>
        <taxon>Actinomycetes</taxon>
        <taxon>Pseudonocardiales</taxon>
        <taxon>Pseudonocardiaceae</taxon>
        <taxon>Crossiella</taxon>
    </lineage>
</organism>
<accession>A0A7W7CJT9</accession>
<reference evidence="1 2" key="1">
    <citation type="submission" date="2020-08" db="EMBL/GenBank/DDBJ databases">
        <title>Sequencing the genomes of 1000 actinobacteria strains.</title>
        <authorList>
            <person name="Klenk H.-P."/>
        </authorList>
    </citation>
    <scope>NUCLEOTIDE SEQUENCE [LARGE SCALE GENOMIC DNA]</scope>
    <source>
        <strain evidence="1 2">DSM 44230</strain>
    </source>
</reference>
<dbReference type="EMBL" id="JACHMH010000001">
    <property type="protein sequence ID" value="MBB4682496.1"/>
    <property type="molecule type" value="Genomic_DNA"/>
</dbReference>
<name>A0A7W7CJT9_9PSEU</name>